<keyword evidence="2 8" id="KW-0863">Zinc-finger</keyword>
<feature type="domain" description="Dof-type" evidence="11">
    <location>
        <begin position="40"/>
        <end position="94"/>
    </location>
</feature>
<keyword evidence="5 8" id="KW-0238">DNA-binding</keyword>
<dbReference type="PROSITE" id="PS50884">
    <property type="entry name" value="ZF_DOF_2"/>
    <property type="match status" value="1"/>
</dbReference>
<evidence type="ECO:0000256" key="3">
    <source>
        <dbReference type="ARBA" id="ARBA00022833"/>
    </source>
</evidence>
<gene>
    <name evidence="12" type="ORF">AMTR_s00069p00049300</name>
</gene>
<reference evidence="13" key="1">
    <citation type="journal article" date="2013" name="Science">
        <title>The Amborella genome and the evolution of flowering plants.</title>
        <authorList>
            <consortium name="Amborella Genome Project"/>
        </authorList>
    </citation>
    <scope>NUCLEOTIDE SEQUENCE [LARGE SCALE GENOMIC DNA]</scope>
</reference>
<keyword evidence="6 9" id="KW-0804">Transcription</keyword>
<dbReference type="Gramene" id="ERN19306">
    <property type="protein sequence ID" value="ERN19306"/>
    <property type="gene ID" value="AMTR_s00069p00049300"/>
</dbReference>
<keyword evidence="1 9" id="KW-0479">Metal-binding</keyword>
<evidence type="ECO:0000256" key="6">
    <source>
        <dbReference type="ARBA" id="ARBA00023163"/>
    </source>
</evidence>
<sequence length="196" mass="21238">MKAVEGDPWKKPIEEEPELTPSPSSSSSSAKARPQKDKALNCPRCNSSNTKFCYYNNYSLSQPRYFCRACKRHWTEGGTLRNVPVGGSSRKPKKPSSSSSSSRKFNETLISQETQGPNLPVLPLDGGSSITNASYFPGFEMNNYLGLGPYSLQDANSLDLSFSIGEGPNMENMGGFWSGFNGGGGAWSAQLPNYGP</sequence>
<dbReference type="GO" id="GO:0008270">
    <property type="term" value="F:zinc ion binding"/>
    <property type="evidence" value="ECO:0007669"/>
    <property type="project" value="UniProtKB-KW"/>
</dbReference>
<keyword evidence="4 9" id="KW-0805">Transcription regulation</keyword>
<evidence type="ECO:0000256" key="7">
    <source>
        <dbReference type="ARBA" id="ARBA00023242"/>
    </source>
</evidence>
<dbReference type="InterPro" id="IPR003851">
    <property type="entry name" value="Znf_Dof"/>
</dbReference>
<keyword evidence="13" id="KW-1185">Reference proteome</keyword>
<feature type="region of interest" description="Disordered" evidence="10">
    <location>
        <begin position="80"/>
        <end position="105"/>
    </location>
</feature>
<evidence type="ECO:0000259" key="11">
    <source>
        <dbReference type="PROSITE" id="PS50884"/>
    </source>
</evidence>
<evidence type="ECO:0000256" key="10">
    <source>
        <dbReference type="SAM" id="MobiDB-lite"/>
    </source>
</evidence>
<dbReference type="PANTHER" id="PTHR31992:SF285">
    <property type="entry name" value="DOF ZINC FINGER PROTEIN DOF4.6"/>
    <property type="match status" value="1"/>
</dbReference>
<evidence type="ECO:0000256" key="1">
    <source>
        <dbReference type="ARBA" id="ARBA00022723"/>
    </source>
</evidence>
<dbReference type="GO" id="GO:0003677">
    <property type="term" value="F:DNA binding"/>
    <property type="evidence" value="ECO:0007669"/>
    <property type="project" value="UniProtKB-UniRule"/>
</dbReference>
<comment type="function">
    <text evidence="9">Transcription factor that binds specifically to a 5'-AA[AG]G-3' consensus core sequence.</text>
</comment>
<dbReference type="PANTHER" id="PTHR31992">
    <property type="entry name" value="DOF ZINC FINGER PROTEIN DOF1.4-RELATED"/>
    <property type="match status" value="1"/>
</dbReference>
<keyword evidence="7 8" id="KW-0539">Nucleus</keyword>
<keyword evidence="3 9" id="KW-0862">Zinc</keyword>
<evidence type="ECO:0000256" key="5">
    <source>
        <dbReference type="ARBA" id="ARBA00023125"/>
    </source>
</evidence>
<comment type="subcellular location">
    <subcellularLocation>
        <location evidence="8 9">Nucleus</location>
    </subcellularLocation>
</comment>
<name>U5D0Z6_AMBTC</name>
<dbReference type="PROSITE" id="PS01361">
    <property type="entry name" value="ZF_DOF_1"/>
    <property type="match status" value="1"/>
</dbReference>
<evidence type="ECO:0000256" key="9">
    <source>
        <dbReference type="RuleBase" id="RU369094"/>
    </source>
</evidence>
<evidence type="ECO:0000313" key="12">
    <source>
        <dbReference type="EMBL" id="ERN19306.1"/>
    </source>
</evidence>
<dbReference type="eggNOG" id="ENOG502QPN9">
    <property type="taxonomic scope" value="Eukaryota"/>
</dbReference>
<dbReference type="HOGENOM" id="CLU_1391931_0_0_1"/>
<proteinExistence type="predicted"/>
<dbReference type="EMBL" id="KI392069">
    <property type="protein sequence ID" value="ERN19306.1"/>
    <property type="molecule type" value="Genomic_DNA"/>
</dbReference>
<accession>U5D0Z6</accession>
<evidence type="ECO:0000256" key="2">
    <source>
        <dbReference type="ARBA" id="ARBA00022771"/>
    </source>
</evidence>
<evidence type="ECO:0000313" key="13">
    <source>
        <dbReference type="Proteomes" id="UP000017836"/>
    </source>
</evidence>
<organism evidence="12 13">
    <name type="scientific">Amborella trichopoda</name>
    <dbReference type="NCBI Taxonomy" id="13333"/>
    <lineage>
        <taxon>Eukaryota</taxon>
        <taxon>Viridiplantae</taxon>
        <taxon>Streptophyta</taxon>
        <taxon>Embryophyta</taxon>
        <taxon>Tracheophyta</taxon>
        <taxon>Spermatophyta</taxon>
        <taxon>Magnoliopsida</taxon>
        <taxon>Amborellales</taxon>
        <taxon>Amborellaceae</taxon>
        <taxon>Amborella</taxon>
    </lineage>
</organism>
<dbReference type="Pfam" id="PF02701">
    <property type="entry name" value="Zn_ribbon_Dof"/>
    <property type="match status" value="1"/>
</dbReference>
<protein>
    <recommendedName>
        <fullName evidence="9">Dof zinc finger protein</fullName>
    </recommendedName>
</protein>
<evidence type="ECO:0000256" key="8">
    <source>
        <dbReference type="PROSITE-ProRule" id="PRU00071"/>
    </source>
</evidence>
<feature type="compositionally biased region" description="Basic and acidic residues" evidence="10">
    <location>
        <begin position="1"/>
        <end position="14"/>
    </location>
</feature>
<dbReference type="Proteomes" id="UP000017836">
    <property type="component" value="Unassembled WGS sequence"/>
</dbReference>
<feature type="compositionally biased region" description="Low complexity" evidence="10">
    <location>
        <begin position="19"/>
        <end position="29"/>
    </location>
</feature>
<evidence type="ECO:0000256" key="4">
    <source>
        <dbReference type="ARBA" id="ARBA00023015"/>
    </source>
</evidence>
<dbReference type="AlphaFoldDB" id="U5D0Z6"/>
<dbReference type="InterPro" id="IPR045174">
    <property type="entry name" value="Dof"/>
</dbReference>
<dbReference type="GO" id="GO:0005634">
    <property type="term" value="C:nucleus"/>
    <property type="evidence" value="ECO:0007669"/>
    <property type="project" value="UniProtKB-SubCell"/>
</dbReference>
<dbReference type="GO" id="GO:0003700">
    <property type="term" value="F:DNA-binding transcription factor activity"/>
    <property type="evidence" value="ECO:0007669"/>
    <property type="project" value="UniProtKB-UniRule"/>
</dbReference>
<feature type="region of interest" description="Disordered" evidence="10">
    <location>
        <begin position="1"/>
        <end position="41"/>
    </location>
</feature>